<evidence type="ECO:0000313" key="2">
    <source>
        <dbReference type="EMBL" id="ETP46101.1"/>
    </source>
</evidence>
<evidence type="ECO:0000256" key="1">
    <source>
        <dbReference type="SAM" id="MobiDB-lite"/>
    </source>
</evidence>
<name>W2ZGJ1_PHYNI</name>
<accession>W2ZGJ1</accession>
<evidence type="ECO:0000313" key="3">
    <source>
        <dbReference type="Proteomes" id="UP000018948"/>
    </source>
</evidence>
<dbReference type="AlphaFoldDB" id="W2ZGJ1"/>
<comment type="caution">
    <text evidence="2">The sequence shown here is derived from an EMBL/GenBank/DDBJ whole genome shotgun (WGS) entry which is preliminary data.</text>
</comment>
<feature type="region of interest" description="Disordered" evidence="1">
    <location>
        <begin position="173"/>
        <end position="215"/>
    </location>
</feature>
<organism evidence="2 3">
    <name type="scientific">Phytophthora nicotianae P10297</name>
    <dbReference type="NCBI Taxonomy" id="1317064"/>
    <lineage>
        <taxon>Eukaryota</taxon>
        <taxon>Sar</taxon>
        <taxon>Stramenopiles</taxon>
        <taxon>Oomycota</taxon>
        <taxon>Peronosporomycetes</taxon>
        <taxon>Peronosporales</taxon>
        <taxon>Peronosporaceae</taxon>
        <taxon>Phytophthora</taxon>
    </lineage>
</organism>
<dbReference type="Proteomes" id="UP000018948">
    <property type="component" value="Unassembled WGS sequence"/>
</dbReference>
<reference evidence="2 3" key="1">
    <citation type="submission" date="2013-11" db="EMBL/GenBank/DDBJ databases">
        <title>The Genome Sequence of Phytophthora parasitica P10297.</title>
        <authorList>
            <consortium name="The Broad Institute Genomics Platform"/>
            <person name="Russ C."/>
            <person name="Tyler B."/>
            <person name="Panabieres F."/>
            <person name="Shan W."/>
            <person name="Tripathy S."/>
            <person name="Grunwald N."/>
            <person name="Machado M."/>
            <person name="Johnson C.S."/>
            <person name="Walker B."/>
            <person name="Young S.K."/>
            <person name="Zeng Q."/>
            <person name="Gargeya S."/>
            <person name="Fitzgerald M."/>
            <person name="Haas B."/>
            <person name="Abouelleil A."/>
            <person name="Allen A.W."/>
            <person name="Alvarado L."/>
            <person name="Arachchi H.M."/>
            <person name="Berlin A.M."/>
            <person name="Chapman S.B."/>
            <person name="Gainer-Dewar J."/>
            <person name="Goldberg J."/>
            <person name="Griggs A."/>
            <person name="Gujja S."/>
            <person name="Hansen M."/>
            <person name="Howarth C."/>
            <person name="Imamovic A."/>
            <person name="Ireland A."/>
            <person name="Larimer J."/>
            <person name="McCowan C."/>
            <person name="Murphy C."/>
            <person name="Pearson M."/>
            <person name="Poon T.W."/>
            <person name="Priest M."/>
            <person name="Roberts A."/>
            <person name="Saif S."/>
            <person name="Shea T."/>
            <person name="Sisk P."/>
            <person name="Sykes S."/>
            <person name="Wortman J."/>
            <person name="Nusbaum C."/>
            <person name="Birren B."/>
        </authorList>
    </citation>
    <scope>NUCLEOTIDE SEQUENCE [LARGE SCALE GENOMIC DNA]</scope>
    <source>
        <strain evidence="2 3">P10297</strain>
    </source>
</reference>
<proteinExistence type="predicted"/>
<feature type="compositionally biased region" description="Basic residues" evidence="1">
    <location>
        <begin position="202"/>
        <end position="211"/>
    </location>
</feature>
<dbReference type="EMBL" id="ANIY01001603">
    <property type="protein sequence ID" value="ETP46101.1"/>
    <property type="molecule type" value="Genomic_DNA"/>
</dbReference>
<protein>
    <submittedName>
        <fullName evidence="2">Uncharacterized protein</fullName>
    </submittedName>
</protein>
<gene>
    <name evidence="2" type="ORF">F442_07619</name>
</gene>
<feature type="compositionally biased region" description="Basic and acidic residues" evidence="1">
    <location>
        <begin position="188"/>
        <end position="199"/>
    </location>
</feature>
<sequence length="268" mass="29895">MGHYQHSDLPAMVTQCIRSSFLVHIGAEPAHSTTSITLARASRTPYTPCPDHWTPQTRPPIVAASCASASSSFASVCAVAASRRTEHQPQAQTTSRASRVFSSRGVSVLRPWTTQSRSTDTEDTGDRAVRRQRVTSRRLRPLDAHSAGLGCYTRDWSDSRPCARCLASGAASRRQVRRRRPRFTQSRDVAHTRTRDATQGKRTTRGSRPNRKFSCSSGKINNDRYLFPYGRVHVSAFFFFSGFDTLDSRLDVITDGTTFILCHFRLPA</sequence>